<proteinExistence type="predicted"/>
<evidence type="ECO:0000313" key="2">
    <source>
        <dbReference type="Proteomes" id="UP000294498"/>
    </source>
</evidence>
<dbReference type="EMBL" id="SODV01000001">
    <property type="protein sequence ID" value="TDX01403.1"/>
    <property type="molecule type" value="Genomic_DNA"/>
</dbReference>
<evidence type="ECO:0000313" key="1">
    <source>
        <dbReference type="EMBL" id="TDX01403.1"/>
    </source>
</evidence>
<protein>
    <submittedName>
        <fullName evidence="1">Uncharacterized protein</fullName>
    </submittedName>
</protein>
<dbReference type="AlphaFoldDB" id="A0A4V3GLZ7"/>
<reference evidence="1 2" key="1">
    <citation type="submission" date="2019-03" db="EMBL/GenBank/DDBJ databases">
        <title>Genomic Encyclopedia of Type Strains, Phase IV (KMG-IV): sequencing the most valuable type-strain genomes for metagenomic binning, comparative biology and taxonomic classification.</title>
        <authorList>
            <person name="Goeker M."/>
        </authorList>
    </citation>
    <scope>NUCLEOTIDE SEQUENCE [LARGE SCALE GENOMIC DNA]</scope>
    <source>
        <strain evidence="1 2">DSM 100059</strain>
    </source>
</reference>
<comment type="caution">
    <text evidence="1">The sequence shown here is derived from an EMBL/GenBank/DDBJ whole genome shotgun (WGS) entry which is preliminary data.</text>
</comment>
<dbReference type="Proteomes" id="UP000294498">
    <property type="component" value="Unassembled WGS sequence"/>
</dbReference>
<sequence>MPSALNMDDILSQVKRMDKEDQLTLLEKIALLIRRTKSKMNL</sequence>
<keyword evidence="2" id="KW-1185">Reference proteome</keyword>
<name>A0A4V3GLZ7_9BACT</name>
<organism evidence="1 2">
    <name type="scientific">Dinghuibacter silviterrae</name>
    <dbReference type="NCBI Taxonomy" id="1539049"/>
    <lineage>
        <taxon>Bacteria</taxon>
        <taxon>Pseudomonadati</taxon>
        <taxon>Bacteroidota</taxon>
        <taxon>Chitinophagia</taxon>
        <taxon>Chitinophagales</taxon>
        <taxon>Chitinophagaceae</taxon>
        <taxon>Dinghuibacter</taxon>
    </lineage>
</organism>
<accession>A0A4V3GLZ7</accession>
<gene>
    <name evidence="1" type="ORF">EDB95_2438</name>
</gene>